<keyword evidence="3" id="KW-1185">Reference proteome</keyword>
<comment type="caution">
    <text evidence="2">The sequence shown here is derived from an EMBL/GenBank/DDBJ whole genome shotgun (WGS) entry which is preliminary data.</text>
</comment>
<dbReference type="InterPro" id="IPR012337">
    <property type="entry name" value="RNaseH-like_sf"/>
</dbReference>
<feature type="region of interest" description="Disordered" evidence="1">
    <location>
        <begin position="1"/>
        <end position="47"/>
    </location>
</feature>
<dbReference type="EMBL" id="JANPWB010000006">
    <property type="protein sequence ID" value="KAJ1177793.1"/>
    <property type="molecule type" value="Genomic_DNA"/>
</dbReference>
<gene>
    <name evidence="2" type="ORF">NDU88_003045</name>
</gene>
<evidence type="ECO:0000256" key="1">
    <source>
        <dbReference type="SAM" id="MobiDB-lite"/>
    </source>
</evidence>
<dbReference type="SUPFAM" id="SSF53098">
    <property type="entry name" value="Ribonuclease H-like"/>
    <property type="match status" value="1"/>
</dbReference>
<protein>
    <submittedName>
        <fullName evidence="2">Uncharacterized protein</fullName>
    </submittedName>
</protein>
<dbReference type="Proteomes" id="UP001066276">
    <property type="component" value="Chromosome 3_2"/>
</dbReference>
<proteinExistence type="predicted"/>
<sequence>MSQQSLFNFGFKRSKDTDKEKPGEGNQKEPTEVPCCTTPHNPNLNKNKKYDAEKRKQVFQSHWVESWPWLALKESQEGEGPKMYCTICQKYPTVAVSYSGSGRNAFLSGCDQLRIEPIRAHETSKAHMTCVSWHHQEMKEMALQSQTLRASTSNSSPPTEQPLIKQALQKLKERERKKLTILFNNAYLIAKQGKPLSDMEIICRAMKKAGVDIGENYTNREKASEFIRCEADILRQDIQKIVSNSRFICIIADGSTDNAIIEQETVLVRVVSDGKPYTLFADLVPLEHAHARGVLDGIAKGIQRLSLDLVGMRSTEYPGPSLIAVNFDGAAVMMGCKGGVAALLKKDIPFLLPFHCVAHKLQLGILDAVKSKPSICQFEETLKWIFKFYWYSPKRRRDAKEISRIIDENFAHFTDIKQIRWVSSKTRALAAMQQNLQTVVLHLGQVAAGSDDSAAKAKKYLSIVTSFTFIKNLYSLRDVLKPVSKLSEFFQSNELLLLHVPPAVERCALTLVGLKSELGEYMQQFKKLYHPEEKKFGNISTDGWEIRLSGCCPPAATIQSDSEFIDSVVKYIDERFANFNSMPVQGFQAFDYTLWPESREELYKYGISDTEAIVQHFEVLFTTDERLAIVEEFCGLKTHMKSFQSKGIPVLPAYSTLLATKPPTLTNILKLVEMMFTFSVSTAEAERVFSAMNVIKNPLRTRLNQDILQDLMLLKIEGPNFEEYDPSRAIDLWLTTGGAKHVCGHKRPHLHNY</sequence>
<dbReference type="AlphaFoldDB" id="A0AAV7TMZ5"/>
<dbReference type="PANTHER" id="PTHR46880:SF5">
    <property type="entry name" value="DUF4371 DOMAIN-CONTAINING PROTEIN"/>
    <property type="match status" value="1"/>
</dbReference>
<feature type="compositionally biased region" description="Basic and acidic residues" evidence="1">
    <location>
        <begin position="13"/>
        <end position="31"/>
    </location>
</feature>
<name>A0AAV7TMZ5_PLEWA</name>
<evidence type="ECO:0000313" key="3">
    <source>
        <dbReference type="Proteomes" id="UP001066276"/>
    </source>
</evidence>
<dbReference type="PANTHER" id="PTHR46880">
    <property type="entry name" value="RAS-ASSOCIATING DOMAIN-CONTAINING PROTEIN"/>
    <property type="match status" value="1"/>
</dbReference>
<evidence type="ECO:0000313" key="2">
    <source>
        <dbReference type="EMBL" id="KAJ1177793.1"/>
    </source>
</evidence>
<organism evidence="2 3">
    <name type="scientific">Pleurodeles waltl</name>
    <name type="common">Iberian ribbed newt</name>
    <dbReference type="NCBI Taxonomy" id="8319"/>
    <lineage>
        <taxon>Eukaryota</taxon>
        <taxon>Metazoa</taxon>
        <taxon>Chordata</taxon>
        <taxon>Craniata</taxon>
        <taxon>Vertebrata</taxon>
        <taxon>Euteleostomi</taxon>
        <taxon>Amphibia</taxon>
        <taxon>Batrachia</taxon>
        <taxon>Caudata</taxon>
        <taxon>Salamandroidea</taxon>
        <taxon>Salamandridae</taxon>
        <taxon>Pleurodelinae</taxon>
        <taxon>Pleurodeles</taxon>
    </lineage>
</organism>
<accession>A0AAV7TMZ5</accession>
<reference evidence="2" key="1">
    <citation type="journal article" date="2022" name="bioRxiv">
        <title>Sequencing and chromosome-scale assembly of the giantPleurodeles waltlgenome.</title>
        <authorList>
            <person name="Brown T."/>
            <person name="Elewa A."/>
            <person name="Iarovenko S."/>
            <person name="Subramanian E."/>
            <person name="Araus A.J."/>
            <person name="Petzold A."/>
            <person name="Susuki M."/>
            <person name="Suzuki K.-i.T."/>
            <person name="Hayashi T."/>
            <person name="Toyoda A."/>
            <person name="Oliveira C."/>
            <person name="Osipova E."/>
            <person name="Leigh N.D."/>
            <person name="Simon A."/>
            <person name="Yun M.H."/>
        </authorList>
    </citation>
    <scope>NUCLEOTIDE SEQUENCE</scope>
    <source>
        <strain evidence="2">20211129_DDA</strain>
        <tissue evidence="2">Liver</tissue>
    </source>
</reference>